<evidence type="ECO:0000259" key="8">
    <source>
        <dbReference type="Pfam" id="PF16656"/>
    </source>
</evidence>
<dbReference type="InterPro" id="IPR008963">
    <property type="entry name" value="Purple_acid_Pase-like_N"/>
</dbReference>
<evidence type="ECO:0000256" key="1">
    <source>
        <dbReference type="ARBA" id="ARBA00004191"/>
    </source>
</evidence>
<dbReference type="EC" id="3.1.3.2" evidence="5"/>
<dbReference type="Pfam" id="PF00149">
    <property type="entry name" value="Metallophos"/>
    <property type="match status" value="1"/>
</dbReference>
<organism evidence="9 10">
    <name type="scientific">Debaryomyces hansenii (strain ATCC 36239 / CBS 767 / BCRC 21394 / JCM 1990 / NBRC 0083 / IGC 2968)</name>
    <name type="common">Yeast</name>
    <name type="synonym">Torulaspora hansenii</name>
    <dbReference type="NCBI Taxonomy" id="284592"/>
    <lineage>
        <taxon>Eukaryota</taxon>
        <taxon>Fungi</taxon>
        <taxon>Dikarya</taxon>
        <taxon>Ascomycota</taxon>
        <taxon>Saccharomycotina</taxon>
        <taxon>Pichiomycetes</taxon>
        <taxon>Debaryomycetaceae</taxon>
        <taxon>Debaryomyces</taxon>
    </lineage>
</organism>
<dbReference type="STRING" id="284592.Q6BZK1"/>
<dbReference type="GO" id="GO:0046872">
    <property type="term" value="F:metal ion binding"/>
    <property type="evidence" value="ECO:0007669"/>
    <property type="project" value="InterPro"/>
</dbReference>
<evidence type="ECO:0000256" key="5">
    <source>
        <dbReference type="RuleBase" id="RU361203"/>
    </source>
</evidence>
<comment type="catalytic activity">
    <reaction evidence="5">
        <text>a phosphate monoester + H2O = an alcohol + phosphate</text>
        <dbReference type="Rhea" id="RHEA:15017"/>
        <dbReference type="ChEBI" id="CHEBI:15377"/>
        <dbReference type="ChEBI" id="CHEBI:30879"/>
        <dbReference type="ChEBI" id="CHEBI:43474"/>
        <dbReference type="ChEBI" id="CHEBI:67140"/>
        <dbReference type="EC" id="3.1.3.2"/>
    </reaction>
</comment>
<dbReference type="SUPFAM" id="SSF49363">
    <property type="entry name" value="Purple acid phosphatase, N-terminal domain"/>
    <property type="match status" value="1"/>
</dbReference>
<dbReference type="HOGENOM" id="CLU_013387_2_2_1"/>
<dbReference type="InterPro" id="IPR041792">
    <property type="entry name" value="MPP_PAP"/>
</dbReference>
<dbReference type="Pfam" id="PF16656">
    <property type="entry name" value="Pur_ac_phosph_N"/>
    <property type="match status" value="1"/>
</dbReference>
<keyword evidence="3" id="KW-0732">Signal</keyword>
<evidence type="ECO:0000259" key="7">
    <source>
        <dbReference type="Pfam" id="PF14008"/>
    </source>
</evidence>
<keyword evidence="5" id="KW-0378">Hydrolase</keyword>
<keyword evidence="2" id="KW-0964">Secreted</keyword>
<dbReference type="SUPFAM" id="SSF56300">
    <property type="entry name" value="Metallo-dependent phosphatases"/>
    <property type="match status" value="1"/>
</dbReference>
<keyword evidence="10" id="KW-1185">Reference proteome</keyword>
<evidence type="ECO:0000256" key="3">
    <source>
        <dbReference type="ARBA" id="ARBA00022729"/>
    </source>
</evidence>
<dbReference type="RefSeq" id="XP_456368.2">
    <property type="nucleotide sequence ID" value="XM_456368.1"/>
</dbReference>
<comment type="similarity">
    <text evidence="5">Belongs to the metallophosphoesterase superfamily. Purple acid phosphatase family.</text>
</comment>
<evidence type="ECO:0000259" key="6">
    <source>
        <dbReference type="Pfam" id="PF00149"/>
    </source>
</evidence>
<dbReference type="CDD" id="cd00839">
    <property type="entry name" value="MPP_PAPs"/>
    <property type="match status" value="1"/>
</dbReference>
<dbReference type="OMA" id="CKDVFEP"/>
<dbReference type="Gene3D" id="2.60.40.380">
    <property type="entry name" value="Purple acid phosphatase-like, N-terminal"/>
    <property type="match status" value="1"/>
</dbReference>
<dbReference type="Gene3D" id="3.60.21.10">
    <property type="match status" value="1"/>
</dbReference>
<dbReference type="Proteomes" id="UP000000599">
    <property type="component" value="Chromosome A"/>
</dbReference>
<accession>Q6BZK1</accession>
<keyword evidence="2" id="KW-0134">Cell wall</keyword>
<evidence type="ECO:0000256" key="4">
    <source>
        <dbReference type="ARBA" id="ARBA00023180"/>
    </source>
</evidence>
<dbReference type="InterPro" id="IPR025733">
    <property type="entry name" value="PAPs_C"/>
</dbReference>
<keyword evidence="4" id="KW-0325">Glycoprotein</keyword>
<reference evidence="9 10" key="1">
    <citation type="journal article" date="2004" name="Nature">
        <title>Genome evolution in yeasts.</title>
        <authorList>
            <consortium name="Genolevures"/>
            <person name="Dujon B."/>
            <person name="Sherman D."/>
            <person name="Fischer G."/>
            <person name="Durrens P."/>
            <person name="Casaregola S."/>
            <person name="Lafontaine I."/>
            <person name="de Montigny J."/>
            <person name="Marck C."/>
            <person name="Neuveglise C."/>
            <person name="Talla E."/>
            <person name="Goffard N."/>
            <person name="Frangeul L."/>
            <person name="Aigle M."/>
            <person name="Anthouard V."/>
            <person name="Babour A."/>
            <person name="Barbe V."/>
            <person name="Barnay S."/>
            <person name="Blanchin S."/>
            <person name="Beckerich J.M."/>
            <person name="Beyne E."/>
            <person name="Bleykasten C."/>
            <person name="Boisrame A."/>
            <person name="Boyer J."/>
            <person name="Cattolico L."/>
            <person name="Confanioleri F."/>
            <person name="de Daruvar A."/>
            <person name="Despons L."/>
            <person name="Fabre E."/>
            <person name="Fairhead C."/>
            <person name="Ferry-Dumazet H."/>
            <person name="Groppi A."/>
            <person name="Hantraye F."/>
            <person name="Hennequin C."/>
            <person name="Jauniaux N."/>
            <person name="Joyet P."/>
            <person name="Kachouri R."/>
            <person name="Kerrest A."/>
            <person name="Koszul R."/>
            <person name="Lemaire M."/>
            <person name="Lesur I."/>
            <person name="Ma L."/>
            <person name="Muller H."/>
            <person name="Nicaud J.M."/>
            <person name="Nikolski M."/>
            <person name="Oztas S."/>
            <person name="Ozier-Kalogeropoulos O."/>
            <person name="Pellenz S."/>
            <person name="Potier S."/>
            <person name="Richard G.F."/>
            <person name="Straub M.L."/>
            <person name="Suleau A."/>
            <person name="Swennene D."/>
            <person name="Tekaia F."/>
            <person name="Wesolowski-Louvel M."/>
            <person name="Westhof E."/>
            <person name="Wirth B."/>
            <person name="Zeniou-Meyer M."/>
            <person name="Zivanovic I."/>
            <person name="Bolotin-Fukuhara M."/>
            <person name="Thierry A."/>
            <person name="Bouchier C."/>
            <person name="Caudron B."/>
            <person name="Scarpelli C."/>
            <person name="Gaillardin C."/>
            <person name="Weissenbach J."/>
            <person name="Wincker P."/>
            <person name="Souciet J.L."/>
        </authorList>
    </citation>
    <scope>NUCLEOTIDE SEQUENCE [LARGE SCALE GENOMIC DNA]</scope>
    <source>
        <strain evidence="10">ATCC 36239 / CBS 767 / BCRC 21394 / JCM 1990 / NBRC 0083 / IGC 2968</strain>
    </source>
</reference>
<dbReference type="InterPro" id="IPR029052">
    <property type="entry name" value="Metallo-depent_PP-like"/>
</dbReference>
<dbReference type="AlphaFoldDB" id="Q6BZK1"/>
<dbReference type="eggNOG" id="KOG1378">
    <property type="taxonomic scope" value="Eukaryota"/>
</dbReference>
<dbReference type="InParanoid" id="Q6BZK1"/>
<dbReference type="PANTHER" id="PTHR45867">
    <property type="entry name" value="PURPLE ACID PHOSPHATASE"/>
    <property type="match status" value="1"/>
</dbReference>
<dbReference type="GO" id="GO:0009277">
    <property type="term" value="C:fungal-type cell wall"/>
    <property type="evidence" value="ECO:0007669"/>
    <property type="project" value="UniProtKB-ARBA"/>
</dbReference>
<feature type="domain" description="Purple acid phosphatase N-terminal" evidence="8">
    <location>
        <begin position="35"/>
        <end position="123"/>
    </location>
</feature>
<sequence>MQFKALYKIFIAISYLKTSFAILQVRDLPENKVAPVQHRLAYAGDTGMVVSWNTYQQLEAPWVQYGLSPDSLDQTAESSESITYPTSITWNNHVVIKDLQPDTTYYYKVANSENNSDIYKFVTAKSPGSPDEFSFSVVVDMGTMGELGLSEEVGKGAEGALEPGEQNTMQSLRNGMNEFEFLWHPGDIAYADYWLKEEIQHYLPNTTIADGYKVYEQILNAFYEELQPISAFKPYMVGPGNHEADCDNGGTSDKDNDIKYTNSICVPGQTNFTGYRNHFRMPGAESGGTGNFWYSFDYGQVHFVQFNTETDFGNGLAGPEDAAPNGPQGSYPNEQIDWLENDLASVNRTKTPWVIAAGHRPWYVVGEGCTDCKTAFESILNKHNVDLVVSGHVHNYERQKPISNGIIDPNGLNDPSAPWYIVNGLGGHYDGLDPLEYPLPNYTEVAQDSAYGWSKFTVHNCTHLTHEFVASANNSVLDRATLFKNRTCIVSSTNTTDTTNPEQSSLTNSSIHSTHMYTNVSTVIDSIDPKVLDTKTKSNVKVITITSCSNNICSEASVSATPVLTTTTIQGVENILTSYCPISNTGDNKTADTIISAPYSNSSISNASSISPLMVSSVGENSAAKIAAGGVIGFIILALAF</sequence>
<dbReference type="Pfam" id="PF14008">
    <property type="entry name" value="Metallophos_C"/>
    <property type="match status" value="1"/>
</dbReference>
<comment type="subcellular location">
    <subcellularLocation>
        <location evidence="1">Secreted</location>
        <location evidence="1">Cell wall</location>
    </subcellularLocation>
</comment>
<feature type="domain" description="Purple acid phosphatase C-terminal" evidence="7">
    <location>
        <begin position="417"/>
        <end position="479"/>
    </location>
</feature>
<name>Q6BZK1_DEBHA</name>
<dbReference type="InterPro" id="IPR015914">
    <property type="entry name" value="PAPs_N"/>
</dbReference>
<evidence type="ECO:0000256" key="2">
    <source>
        <dbReference type="ARBA" id="ARBA00022512"/>
    </source>
</evidence>
<dbReference type="InterPro" id="IPR025928">
    <property type="entry name" value="Flocculin_t3_rpt"/>
</dbReference>
<dbReference type="InterPro" id="IPR004843">
    <property type="entry name" value="Calcineurin-like_PHP"/>
</dbReference>
<feature type="domain" description="Calcineurin-like phosphoesterase" evidence="6">
    <location>
        <begin position="178"/>
        <end position="396"/>
    </location>
</feature>
<dbReference type="Pfam" id="PF13928">
    <property type="entry name" value="Flocculin_t3"/>
    <property type="match status" value="1"/>
</dbReference>
<evidence type="ECO:0000313" key="10">
    <source>
        <dbReference type="Proteomes" id="UP000000599"/>
    </source>
</evidence>
<dbReference type="EMBL" id="CR382133">
    <property type="protein sequence ID" value="CAG84313.2"/>
    <property type="molecule type" value="Genomic_DNA"/>
</dbReference>
<evidence type="ECO:0000313" key="9">
    <source>
        <dbReference type="EMBL" id="CAG84313.2"/>
    </source>
</evidence>
<dbReference type="GO" id="GO:0003993">
    <property type="term" value="F:acid phosphatase activity"/>
    <property type="evidence" value="ECO:0007669"/>
    <property type="project" value="UniProtKB-EC"/>
</dbReference>
<dbReference type="OrthoDB" id="45007at2759"/>
<protein>
    <recommendedName>
        <fullName evidence="5">Purple acid phosphatase</fullName>
        <ecNumber evidence="5">3.1.3.2</ecNumber>
    </recommendedName>
</protein>
<dbReference type="KEGG" id="dha:DEHA2A00726g"/>
<dbReference type="GeneID" id="2899353"/>
<gene>
    <name evidence="9" type="ordered locus">DEHA2A00726g</name>
</gene>
<dbReference type="VEuPathDB" id="FungiDB:DEHA2A00726g"/>
<proteinExistence type="inferred from homology"/>